<feature type="compositionally biased region" description="Polar residues" evidence="1">
    <location>
        <begin position="13"/>
        <end position="33"/>
    </location>
</feature>
<gene>
    <name evidence="3" type="primary">SPHK1</name>
    <name evidence="3" type="ORF">g.19171</name>
</gene>
<dbReference type="GO" id="GO:0016020">
    <property type="term" value="C:membrane"/>
    <property type="evidence" value="ECO:0007669"/>
    <property type="project" value="TreeGrafter"/>
</dbReference>
<dbReference type="InterPro" id="IPR001206">
    <property type="entry name" value="Diacylglycerol_kinase_cat_dom"/>
</dbReference>
<dbReference type="PANTHER" id="PTHR12358:SF112">
    <property type="entry name" value="LD11247P-RELATED"/>
    <property type="match status" value="1"/>
</dbReference>
<accession>A0A6G1S9F4</accession>
<dbReference type="Gene3D" id="3.40.50.10330">
    <property type="entry name" value="Probable inorganic polyphosphate/atp-NAD kinase, domain 1"/>
    <property type="match status" value="1"/>
</dbReference>
<dbReference type="InterPro" id="IPR050187">
    <property type="entry name" value="Lipid_Phosphate_FormReg"/>
</dbReference>
<sequence length="444" mass="49916">MTIDEANAELSKGDSTPPKQTNLTPSKEQQHNFSTTTNAGLQELIAPNSKLTDQHHHHQPILVLVNPHSGRGNSIKIFKKHVLAILNKHGIKHEVFVTTTDLRVRQYLLAKRLDELTKYRSIMVIAGDGLLYETVNAIMARDDWQRAIKIPIGAIPTGSGNGLAYTLLNSSQISVTSQTEAVRLCCEQVIRADRTPCDLVKVRYGKETIWSFLSIGWGLLADIDIDSEWLRFLGEFRFTVYGVLRSLTSVSYRGRLSFKLLPDNLDDDEESLKAKERIRAESNSIRKSPLTTTTDHNEQLDTTSEWIHIEDKFVCLYAVHQTYVNSATNFSPKSSLTDQLTYLTYIRGSLNIYQVIEFLLSIENGSHEKLPYVRVVPVQSFEFEPLQSSKVVVDGELIPWTLGDGPISATVVPKALNLAWSLTHTDVKIANAQSLRQIHTNIHT</sequence>
<evidence type="ECO:0000259" key="2">
    <source>
        <dbReference type="PROSITE" id="PS50146"/>
    </source>
</evidence>
<dbReference type="Pfam" id="PF00781">
    <property type="entry name" value="DAGK_cat"/>
    <property type="match status" value="1"/>
</dbReference>
<dbReference type="SMART" id="SM00046">
    <property type="entry name" value="DAGKc"/>
    <property type="match status" value="1"/>
</dbReference>
<dbReference type="AlphaFoldDB" id="A0A6G1S9F4"/>
<proteinExistence type="predicted"/>
<dbReference type="PANTHER" id="PTHR12358">
    <property type="entry name" value="SPHINGOSINE KINASE"/>
    <property type="match status" value="1"/>
</dbReference>
<dbReference type="GO" id="GO:0046512">
    <property type="term" value="P:sphingosine biosynthetic process"/>
    <property type="evidence" value="ECO:0007669"/>
    <property type="project" value="TreeGrafter"/>
</dbReference>
<name>A0A6G1S9F4_9ACAR</name>
<evidence type="ECO:0000313" key="3">
    <source>
        <dbReference type="EMBL" id="MDE46999.1"/>
    </source>
</evidence>
<keyword evidence="3" id="KW-0808">Transferase</keyword>
<dbReference type="InterPro" id="IPR016064">
    <property type="entry name" value="NAD/diacylglycerol_kinase_sf"/>
</dbReference>
<dbReference type="SUPFAM" id="SSF111331">
    <property type="entry name" value="NAD kinase/diacylglycerol kinase-like"/>
    <property type="match status" value="1"/>
</dbReference>
<feature type="domain" description="DAGKc" evidence="2">
    <location>
        <begin position="56"/>
        <end position="206"/>
    </location>
</feature>
<dbReference type="EMBL" id="GGYP01002228">
    <property type="protein sequence ID" value="MDE46999.1"/>
    <property type="molecule type" value="Transcribed_RNA"/>
</dbReference>
<evidence type="ECO:0000256" key="1">
    <source>
        <dbReference type="SAM" id="MobiDB-lite"/>
    </source>
</evidence>
<dbReference type="PROSITE" id="PS50146">
    <property type="entry name" value="DAGK"/>
    <property type="match status" value="1"/>
</dbReference>
<protein>
    <submittedName>
        <fullName evidence="3">Sphingosine kinase 1</fullName>
    </submittedName>
</protein>
<feature type="region of interest" description="Disordered" evidence="1">
    <location>
        <begin position="1"/>
        <end position="33"/>
    </location>
</feature>
<reference evidence="3" key="1">
    <citation type="submission" date="2018-10" db="EMBL/GenBank/DDBJ databases">
        <title>Transcriptome assembly of Aceria tosichella (Wheat curl mite) Type 2.</title>
        <authorList>
            <person name="Scully E.D."/>
            <person name="Geib S.M."/>
            <person name="Palmer N.A."/>
            <person name="Gupta A.K."/>
            <person name="Sarath G."/>
            <person name="Tatineni S."/>
        </authorList>
    </citation>
    <scope>NUCLEOTIDE SEQUENCE</scope>
    <source>
        <strain evidence="3">LincolnNE</strain>
    </source>
</reference>
<organism evidence="3">
    <name type="scientific">Aceria tosichella</name>
    <name type="common">wheat curl mite</name>
    <dbReference type="NCBI Taxonomy" id="561515"/>
    <lineage>
        <taxon>Eukaryota</taxon>
        <taxon>Metazoa</taxon>
        <taxon>Ecdysozoa</taxon>
        <taxon>Arthropoda</taxon>
        <taxon>Chelicerata</taxon>
        <taxon>Arachnida</taxon>
        <taxon>Acari</taxon>
        <taxon>Acariformes</taxon>
        <taxon>Trombidiformes</taxon>
        <taxon>Prostigmata</taxon>
        <taxon>Eupodina</taxon>
        <taxon>Eriophyoidea</taxon>
        <taxon>Eriophyidae</taxon>
        <taxon>Eriophyinae</taxon>
        <taxon>Aceriini</taxon>
        <taxon>Aceria</taxon>
    </lineage>
</organism>
<dbReference type="InterPro" id="IPR017438">
    <property type="entry name" value="ATP-NAD_kinase_N"/>
</dbReference>
<dbReference type="GO" id="GO:0005737">
    <property type="term" value="C:cytoplasm"/>
    <property type="evidence" value="ECO:0007669"/>
    <property type="project" value="TreeGrafter"/>
</dbReference>
<dbReference type="GO" id="GO:0001727">
    <property type="term" value="F:lipid kinase activity"/>
    <property type="evidence" value="ECO:0007669"/>
    <property type="project" value="TreeGrafter"/>
</dbReference>
<keyword evidence="3" id="KW-0418">Kinase</keyword>
<dbReference type="Gene3D" id="2.60.200.40">
    <property type="match status" value="1"/>
</dbReference>